<dbReference type="Pfam" id="PF03928">
    <property type="entry name" value="HbpS-like"/>
    <property type="match status" value="1"/>
</dbReference>
<dbReference type="InterPro" id="IPR038084">
    <property type="entry name" value="PduO/GlcC-like_sf"/>
</dbReference>
<evidence type="ECO:0000313" key="2">
    <source>
        <dbReference type="Proteomes" id="UP000594592"/>
    </source>
</evidence>
<reference evidence="1 2" key="1">
    <citation type="submission" date="2020-11" db="EMBL/GenBank/DDBJ databases">
        <title>Whole Genome sequence of MDR strain of Klebsiella pneumoniae K219 isolated from sputum.</title>
        <authorList>
            <person name="Aditi B.P."/>
            <person name="Mahalakshmi K."/>
            <person name="Naveen Kumar V."/>
        </authorList>
    </citation>
    <scope>NUCLEOTIDE SEQUENCE [LARGE SCALE GENOMIC DNA]</scope>
    <source>
        <strain evidence="1 2">K219</strain>
    </source>
</reference>
<name>A0A7S9E0T5_KLEPN</name>
<accession>A0A7S9E0T5</accession>
<dbReference type="Proteomes" id="UP000594592">
    <property type="component" value="Chromosome"/>
</dbReference>
<dbReference type="InterPro" id="IPR052517">
    <property type="entry name" value="GlcG_carb_metab_protein"/>
</dbReference>
<dbReference type="SUPFAM" id="SSF143744">
    <property type="entry name" value="GlcG-like"/>
    <property type="match status" value="1"/>
</dbReference>
<dbReference type="EMBL" id="CP064820">
    <property type="protein sequence ID" value="QPG07382.1"/>
    <property type="molecule type" value="Genomic_DNA"/>
</dbReference>
<dbReference type="AlphaFoldDB" id="A0A7S9E0T5"/>
<organism evidence="1 2">
    <name type="scientific">Klebsiella pneumoniae subsp. pneumoniae</name>
    <dbReference type="NCBI Taxonomy" id="72407"/>
    <lineage>
        <taxon>Bacteria</taxon>
        <taxon>Pseudomonadati</taxon>
        <taxon>Pseudomonadota</taxon>
        <taxon>Gammaproteobacteria</taxon>
        <taxon>Enterobacterales</taxon>
        <taxon>Enterobacteriaceae</taxon>
        <taxon>Klebsiella/Raoultella group</taxon>
        <taxon>Klebsiella</taxon>
        <taxon>Klebsiella pneumoniae complex</taxon>
    </lineage>
</organism>
<protein>
    <submittedName>
        <fullName evidence="1">Heme-binding protein</fullName>
    </submittedName>
</protein>
<dbReference type="InterPro" id="IPR005624">
    <property type="entry name" value="PduO/GlcC-like"/>
</dbReference>
<dbReference type="PANTHER" id="PTHR34309:SF1">
    <property type="entry name" value="PROTEIN GLCG"/>
    <property type="match status" value="1"/>
</dbReference>
<proteinExistence type="predicted"/>
<gene>
    <name evidence="1" type="ORF">IUJ34_17490</name>
</gene>
<dbReference type="PANTHER" id="PTHR34309">
    <property type="entry name" value="SLR1406 PROTEIN"/>
    <property type="match status" value="1"/>
</dbReference>
<sequence length="161" mass="17050">MTEIAARYLAASGSPAPDAPKARAGSLSFHELHQLIRQAIEHARQLQVPVVISIVDAHGTETVTGECPMRCWSAASWRRKARTAVAMKTATHELATTVQPGAALYGLESHLQGKVVTFGGGYPLWRDGQLIAGLGISGGSVEQDMAIAQAAMAAINVRTHQ</sequence>
<dbReference type="Gene3D" id="3.30.450.150">
    <property type="entry name" value="Haem-degrading domain"/>
    <property type="match status" value="1"/>
</dbReference>
<evidence type="ECO:0000313" key="1">
    <source>
        <dbReference type="EMBL" id="QPG07382.1"/>
    </source>
</evidence>